<protein>
    <recommendedName>
        <fullName evidence="3">Transcriptional regulator</fullName>
    </recommendedName>
</protein>
<sequence>MPLKVLSMIPATGATIKTTRQAAGLTQAEAAERFDYSLRVWQKKESEAEASKNGGLSQGEYELLLLLAGKHPDYLLTPRK</sequence>
<keyword evidence="2" id="KW-1185">Reference proteome</keyword>
<name>A0A1W6BA81_9GAMM</name>
<dbReference type="GO" id="GO:0003677">
    <property type="term" value="F:DNA binding"/>
    <property type="evidence" value="ECO:0007669"/>
    <property type="project" value="InterPro"/>
</dbReference>
<gene>
    <name evidence="1" type="ORF">B1H58_19170</name>
</gene>
<evidence type="ECO:0000313" key="1">
    <source>
        <dbReference type="EMBL" id="ARJ43961.1"/>
    </source>
</evidence>
<reference evidence="1 2" key="1">
    <citation type="submission" date="2017-02" db="EMBL/GenBank/DDBJ databases">
        <title>Complete genome sequence of the drought resistance-promoting endophyte Pantoea alhagi LTYR-11Z.</title>
        <authorList>
            <person name="Zhang L."/>
        </authorList>
    </citation>
    <scope>NUCLEOTIDE SEQUENCE [LARGE SCALE GENOMIC DNA]</scope>
    <source>
        <strain evidence="1 2">LTYR-11Z</strain>
    </source>
</reference>
<dbReference type="OrthoDB" id="6625856at2"/>
<evidence type="ECO:0008006" key="3">
    <source>
        <dbReference type="Google" id="ProtNLM"/>
    </source>
</evidence>
<dbReference type="Gene3D" id="1.10.260.40">
    <property type="entry name" value="lambda repressor-like DNA-binding domains"/>
    <property type="match status" value="1"/>
</dbReference>
<dbReference type="RefSeq" id="WP_085072009.1">
    <property type="nucleotide sequence ID" value="NZ_CP019706.1"/>
</dbReference>
<dbReference type="Proteomes" id="UP000192900">
    <property type="component" value="Chromosome"/>
</dbReference>
<dbReference type="AlphaFoldDB" id="A0A1W6BA81"/>
<dbReference type="EMBL" id="CP019706">
    <property type="protein sequence ID" value="ARJ43961.1"/>
    <property type="molecule type" value="Genomic_DNA"/>
</dbReference>
<evidence type="ECO:0000313" key="2">
    <source>
        <dbReference type="Proteomes" id="UP000192900"/>
    </source>
</evidence>
<dbReference type="KEGG" id="palh:B1H58_19170"/>
<organism evidence="1 2">
    <name type="scientific">Pantoea alhagi</name>
    <dbReference type="NCBI Taxonomy" id="1891675"/>
    <lineage>
        <taxon>Bacteria</taxon>
        <taxon>Pseudomonadati</taxon>
        <taxon>Pseudomonadota</taxon>
        <taxon>Gammaproteobacteria</taxon>
        <taxon>Enterobacterales</taxon>
        <taxon>Erwiniaceae</taxon>
        <taxon>Pantoea</taxon>
    </lineage>
</organism>
<proteinExistence type="predicted"/>
<accession>A0A1W6BA81</accession>
<dbReference type="InterPro" id="IPR010982">
    <property type="entry name" value="Lambda_DNA-bd_dom_sf"/>
</dbReference>
<dbReference type="SUPFAM" id="SSF47413">
    <property type="entry name" value="lambda repressor-like DNA-binding domains"/>
    <property type="match status" value="1"/>
</dbReference>